<organism evidence="2 3">
    <name type="scientific">Fibrella forsythiae</name>
    <dbReference type="NCBI Taxonomy" id="2817061"/>
    <lineage>
        <taxon>Bacteria</taxon>
        <taxon>Pseudomonadati</taxon>
        <taxon>Bacteroidota</taxon>
        <taxon>Cytophagia</taxon>
        <taxon>Cytophagales</taxon>
        <taxon>Spirosomataceae</taxon>
        <taxon>Fibrella</taxon>
    </lineage>
</organism>
<evidence type="ECO:0000313" key="2">
    <source>
        <dbReference type="EMBL" id="MBO0952916.1"/>
    </source>
</evidence>
<keyword evidence="3" id="KW-1185">Reference proteome</keyword>
<evidence type="ECO:0000313" key="3">
    <source>
        <dbReference type="Proteomes" id="UP000664628"/>
    </source>
</evidence>
<feature type="transmembrane region" description="Helical" evidence="1">
    <location>
        <begin position="76"/>
        <end position="97"/>
    </location>
</feature>
<reference evidence="2 3" key="1">
    <citation type="submission" date="2021-03" db="EMBL/GenBank/DDBJ databases">
        <title>Fibrella sp. HMF5405 genome sequencing and assembly.</title>
        <authorList>
            <person name="Kang H."/>
            <person name="Kim H."/>
            <person name="Bae S."/>
            <person name="Joh K."/>
        </authorList>
    </citation>
    <scope>NUCLEOTIDE SEQUENCE [LARGE SCALE GENOMIC DNA]</scope>
    <source>
        <strain evidence="2 3">HMF5405</strain>
    </source>
</reference>
<sequence length="247" mass="26167">MRTLARWANHQPALAIALLIVCELLNGYNGLGLGAALLEELPLTVLQVGIGLLLGWAMAVRQLARQGQKSFGFGRWCIGGAFLANFLLFVLLGGSMAPRPGAPSGPLNAWGRRIDHQADSLSHPTPLPANWQLAKPARPVKADEQTGKRILFVGLLLLGIGLAVLATGLACSIACSGHGFAAVLVLLLGLGFPAGGIYFASRLGEHPIKKASEFTPAERRRATRRFFKAWGILVGLVAFLLLLAAVV</sequence>
<feature type="transmembrane region" description="Helical" evidence="1">
    <location>
        <begin position="226"/>
        <end position="246"/>
    </location>
</feature>
<feature type="transmembrane region" description="Helical" evidence="1">
    <location>
        <begin position="44"/>
        <end position="64"/>
    </location>
</feature>
<keyword evidence="1" id="KW-1133">Transmembrane helix</keyword>
<keyword evidence="1" id="KW-0472">Membrane</keyword>
<proteinExistence type="predicted"/>
<keyword evidence="1" id="KW-0812">Transmembrane</keyword>
<feature type="transmembrane region" description="Helical" evidence="1">
    <location>
        <begin position="180"/>
        <end position="200"/>
    </location>
</feature>
<dbReference type="EMBL" id="JAFMYW010000015">
    <property type="protein sequence ID" value="MBO0952916.1"/>
    <property type="molecule type" value="Genomic_DNA"/>
</dbReference>
<protein>
    <submittedName>
        <fullName evidence="2">Uncharacterized protein</fullName>
    </submittedName>
</protein>
<evidence type="ECO:0000256" key="1">
    <source>
        <dbReference type="SAM" id="Phobius"/>
    </source>
</evidence>
<feature type="transmembrane region" description="Helical" evidence="1">
    <location>
        <begin position="150"/>
        <end position="173"/>
    </location>
</feature>
<gene>
    <name evidence="2" type="ORF">J2I46_30360</name>
</gene>
<dbReference type="Proteomes" id="UP000664628">
    <property type="component" value="Unassembled WGS sequence"/>
</dbReference>
<feature type="transmembrane region" description="Helical" evidence="1">
    <location>
        <begin position="12"/>
        <end position="38"/>
    </location>
</feature>
<dbReference type="RefSeq" id="WP_207332869.1">
    <property type="nucleotide sequence ID" value="NZ_JAFMYW010000015.1"/>
</dbReference>
<accession>A0ABS3JSD3</accession>
<comment type="caution">
    <text evidence="2">The sequence shown here is derived from an EMBL/GenBank/DDBJ whole genome shotgun (WGS) entry which is preliminary data.</text>
</comment>
<name>A0ABS3JSD3_9BACT</name>